<accession>A0A4R8LKF5</accession>
<evidence type="ECO:0000313" key="1">
    <source>
        <dbReference type="EMBL" id="TDY44631.1"/>
    </source>
</evidence>
<protein>
    <submittedName>
        <fullName evidence="1">Uncharacterized protein</fullName>
    </submittedName>
</protein>
<sequence>MDNGDFVQNFERQWHEQVEGAKHQIIMQRLQAINQQIRTFEYRYGGTFQDLLGRLNDLEIDEMSEAVDIADWKKLIEARKRLIEKYDRDDIPDGIYAVSPAPDQGRVQVRRLYEYCRERGLNPSQLSEAEMAQFIVYPDKDGEQEKNGISP</sequence>
<reference evidence="1 2" key="1">
    <citation type="submission" date="2019-03" db="EMBL/GenBank/DDBJ databases">
        <title>Genomic Encyclopedia of Type Strains, Phase IV (KMG-IV): sequencing the most valuable type-strain genomes for metagenomic binning, comparative biology and taxonomic classification.</title>
        <authorList>
            <person name="Goeker M."/>
        </authorList>
    </citation>
    <scope>NUCLEOTIDE SEQUENCE [LARGE SCALE GENOMIC DNA]</scope>
    <source>
        <strain evidence="1 2">DSM 17974</strain>
    </source>
</reference>
<dbReference type="OrthoDB" id="2376581at2"/>
<evidence type="ECO:0000313" key="2">
    <source>
        <dbReference type="Proteomes" id="UP000294581"/>
    </source>
</evidence>
<organism evidence="1 2">
    <name type="scientific">Alicyclobacillus sacchari</name>
    <dbReference type="NCBI Taxonomy" id="392010"/>
    <lineage>
        <taxon>Bacteria</taxon>
        <taxon>Bacillati</taxon>
        <taxon>Bacillota</taxon>
        <taxon>Bacilli</taxon>
        <taxon>Bacillales</taxon>
        <taxon>Alicyclobacillaceae</taxon>
        <taxon>Alicyclobacillus</taxon>
    </lineage>
</organism>
<dbReference type="AlphaFoldDB" id="A0A4R8LKF5"/>
<dbReference type="Proteomes" id="UP000294581">
    <property type="component" value="Unassembled WGS sequence"/>
</dbReference>
<gene>
    <name evidence="1" type="ORF">C7445_109130</name>
</gene>
<proteinExistence type="predicted"/>
<dbReference type="EMBL" id="SORF01000009">
    <property type="protein sequence ID" value="TDY44631.1"/>
    <property type="molecule type" value="Genomic_DNA"/>
</dbReference>
<comment type="caution">
    <text evidence="1">The sequence shown here is derived from an EMBL/GenBank/DDBJ whole genome shotgun (WGS) entry which is preliminary data.</text>
</comment>
<name>A0A4R8LKF5_9BACL</name>
<keyword evidence="2" id="KW-1185">Reference proteome</keyword>
<dbReference type="RefSeq" id="WP_134160047.1">
    <property type="nucleotide sequence ID" value="NZ_BSUS01000001.1"/>
</dbReference>